<dbReference type="EMBL" id="CP134145">
    <property type="protein sequence ID" value="WNC73003.1"/>
    <property type="molecule type" value="Genomic_DNA"/>
</dbReference>
<keyword evidence="3" id="KW-0407">Ion channel</keyword>
<feature type="transmembrane region" description="Helical" evidence="1">
    <location>
        <begin position="37"/>
        <end position="53"/>
    </location>
</feature>
<feature type="transmembrane region" description="Helical" evidence="1">
    <location>
        <begin position="124"/>
        <end position="145"/>
    </location>
</feature>
<proteinExistence type="predicted"/>
<sequence>MSKMTQNDNFIYLTYSLILLLLGMALAQQFFDPSVQRLMQSATVVTLLVAVWGVKDEQYIFRKGFIFPVAIILTSLFSYYLDNLDLNYAHLLLLLVFFIITAYQTAKQVIFTGEIDGNKILGAICLYILLGLIWALIYTLVHLMSVQAFNGMPDSKLWYETMPDFVYFSFVTLTTLGFGDISPSMPVTRFLVYLEAIVGQFYLAILVASLVGSKISNSSQKHLNENTEANHE</sequence>
<gene>
    <name evidence="3" type="ORF">RGQ13_03200</name>
</gene>
<dbReference type="Gene3D" id="1.10.287.70">
    <property type="match status" value="1"/>
</dbReference>
<keyword evidence="1" id="KW-0812">Transmembrane</keyword>
<feature type="transmembrane region" description="Helical" evidence="1">
    <location>
        <begin position="65"/>
        <end position="81"/>
    </location>
</feature>
<dbReference type="InterPro" id="IPR013099">
    <property type="entry name" value="K_chnl_dom"/>
</dbReference>
<feature type="transmembrane region" description="Helical" evidence="1">
    <location>
        <begin position="87"/>
        <end position="103"/>
    </location>
</feature>
<feature type="transmembrane region" description="Helical" evidence="1">
    <location>
        <begin position="190"/>
        <end position="211"/>
    </location>
</feature>
<dbReference type="SUPFAM" id="SSF81324">
    <property type="entry name" value="Voltage-gated potassium channels"/>
    <property type="match status" value="1"/>
</dbReference>
<evidence type="ECO:0000256" key="1">
    <source>
        <dbReference type="SAM" id="Phobius"/>
    </source>
</evidence>
<evidence type="ECO:0000313" key="3">
    <source>
        <dbReference type="EMBL" id="WNC73003.1"/>
    </source>
</evidence>
<organism evidence="3 4">
    <name type="scientific">Thalassotalea psychrophila</name>
    <dbReference type="NCBI Taxonomy" id="3065647"/>
    <lineage>
        <taxon>Bacteria</taxon>
        <taxon>Pseudomonadati</taxon>
        <taxon>Pseudomonadota</taxon>
        <taxon>Gammaproteobacteria</taxon>
        <taxon>Alteromonadales</taxon>
        <taxon>Colwelliaceae</taxon>
        <taxon>Thalassotalea</taxon>
    </lineage>
</organism>
<dbReference type="Pfam" id="PF07885">
    <property type="entry name" value="Ion_trans_2"/>
    <property type="match status" value="1"/>
</dbReference>
<feature type="domain" description="Potassium channel" evidence="2">
    <location>
        <begin position="135"/>
        <end position="210"/>
    </location>
</feature>
<keyword evidence="1" id="KW-0472">Membrane</keyword>
<reference evidence="4" key="1">
    <citation type="submission" date="2023-09" db="EMBL/GenBank/DDBJ databases">
        <authorList>
            <person name="Li S."/>
            <person name="Li X."/>
            <person name="Zhang C."/>
            <person name="Zhao Z."/>
        </authorList>
    </citation>
    <scope>NUCLEOTIDE SEQUENCE [LARGE SCALE GENOMIC DNA]</scope>
    <source>
        <strain evidence="4">SQ149</strain>
    </source>
</reference>
<protein>
    <submittedName>
        <fullName evidence="3">Potassium channel family protein</fullName>
    </submittedName>
</protein>
<name>A0ABY9TXH5_9GAMM</name>
<keyword evidence="3" id="KW-0813">Transport</keyword>
<keyword evidence="4" id="KW-1185">Reference proteome</keyword>
<keyword evidence="1" id="KW-1133">Transmembrane helix</keyword>
<dbReference type="Proteomes" id="UP001258994">
    <property type="component" value="Chromosome"/>
</dbReference>
<feature type="transmembrane region" description="Helical" evidence="1">
    <location>
        <begin position="165"/>
        <end position="183"/>
    </location>
</feature>
<evidence type="ECO:0000259" key="2">
    <source>
        <dbReference type="Pfam" id="PF07885"/>
    </source>
</evidence>
<accession>A0ABY9TXH5</accession>
<keyword evidence="3" id="KW-0406">Ion transport</keyword>
<dbReference type="GO" id="GO:0034220">
    <property type="term" value="P:monoatomic ion transmembrane transport"/>
    <property type="evidence" value="ECO:0007669"/>
    <property type="project" value="UniProtKB-KW"/>
</dbReference>
<dbReference type="RefSeq" id="WP_348392116.1">
    <property type="nucleotide sequence ID" value="NZ_CP134145.1"/>
</dbReference>
<evidence type="ECO:0000313" key="4">
    <source>
        <dbReference type="Proteomes" id="UP001258994"/>
    </source>
</evidence>